<dbReference type="SUPFAM" id="SSF53098">
    <property type="entry name" value="Ribonuclease H-like"/>
    <property type="match status" value="1"/>
</dbReference>
<dbReference type="CDD" id="cd09918">
    <property type="entry name" value="SH2_Nterm_SPT6_like"/>
    <property type="match status" value="1"/>
</dbReference>
<dbReference type="InterPro" id="IPR010994">
    <property type="entry name" value="RuvA_2-like"/>
</dbReference>
<accession>A0A0N4Z0J6</accession>
<keyword evidence="7" id="KW-1185">Reference proteome</keyword>
<dbReference type="InterPro" id="IPR035018">
    <property type="entry name" value="Spt6_SH2_C"/>
</dbReference>
<dbReference type="Pfam" id="PF14641">
    <property type="entry name" value="HTH_44"/>
    <property type="match status" value="1"/>
</dbReference>
<sequence>MSEFLDFQAEESDISHDSSDSDTLEPKIKKAKKIKERKKRRTRISDDDDEEEEDDDRKIEEEMKGFVVNELSDDEEQEKSEESDSDLDEELSEDDIDLVNDNLGLRTGGRIQVMDEDDDIYDQRIRNNNRESDINPSIKALSIKESYSPMSDSEDMDDFISDAPRNRRNDNALKRSEISRRAMEEVTNVFGKNASDDSQQYSGEENEYVSRNRKKSNIKKSIALDPSDMIISNMTDEAQRIVSLDVPERYVCCKRPIEKCTAEEISNESVWIYENVLNKKPLTQIEAVSLVNFRDDEDNLFEDEKEYIIKGIGIVLGFIHNQKYEIPFIYNYRHECFNISGHKYKFTQNDLWGVYFADKKYWNFMDRKKRLKDIMFRMERFVAHESGKGSTNIRSIDNNDYSYVDSAMSDEALDDIRAKFYLIYGQYLNKMYLWENNGNDVSKRKNQLQSNKYKICLRSGFYDIALSCNLYAFAEKFGLTVNEIASNCTTRYDNPLEARHTEIDPVLGASSFICENFPSEKHVIDGSVYLLAKELSCHPDFRQVMRLEFEKSAKITMSCTSKGKDVIQPGHPLYKFRYCVDKPVESLKDDEFLHIINAEKEGFVKFEIHVSKKCKNSNSDNVTFIDNFINKKVFHVEKISEVAKEWNKLRSQVLIVAVEKFLTKIFIKDLTKKLIDEASTLIIDDIRVTMDKKFYKKGFQVDLQDDEDEDDEESIRHGVRIMSIVTSTKNDETTTAVLLDGEGNLLDMDIFPYISNRFSEGPKRYNPNGKTQSEEKLKEYIIRKKPHAIVLAADNLDSLRIETMVKELCLELKNSKCIRRDIHVKLVDPDVSIVFCYSEMAEIELSGQTFASKQAISLGRYFIDPLVEMAHLFNHQKDFLKLKIHPLQNIICKELFVDYVIAFMMNYVNKVGVDVNRCIEQDHAYNMLQFVCGLGPVKASHIKKAILTCDTGLATSRAALITVCGLGPNIYMNSSPFIKIDTAKVKEMTNEVVNDLDCTRIHPEHYSLAAKIASEALDVDFFDDESEICEIIEKISKNPQKLDDLNKDSIIQTLSESDFGDSSFLVPLIINELGGRYADPRKQSELSPEERFKLLIHEDIESYQQNKLISASFKNLVYKRLQDKDIERPNGFPVKGSNFWKCRFCGRETFNNSKEVIEHVTNIGCPGVITGLRGELTNGLNVFVSINKIIDGCDNYEQDLDKEARHELNRKLDEAKRIANNIKKGSQLTGRILGFQKDKFCVQLSCRPCDLEIVEDNPNDLDEYFDLEAFRNDYKDDNKKPKVAEIRYVKRIITHGQFYNVSFKEAETILEKRDPGDSIFRPSSRFSDHLCITWKVSTNVYQHVDIIEKNKPQVFSIGRTLTIGDEDYEDLEEILARFIQPMARLSRFVLDHKYYNDGIYAEDDEKLNQYLRNEKLKNNNRIPYIFVSSQKYPGKFVIAYQPRDKMYKEYFSVKPDGYRFRQRMFQTLDLMMKWFKTNFNKPQKNNKGNNN</sequence>
<feature type="domain" description="SH2" evidence="6">
    <location>
        <begin position="1295"/>
        <end position="1384"/>
    </location>
</feature>
<keyword evidence="4" id="KW-0539">Nucleus</keyword>
<dbReference type="CDD" id="cd09928">
    <property type="entry name" value="SH2_Cterm_SPT6_like"/>
    <property type="match status" value="1"/>
</dbReference>
<dbReference type="Proteomes" id="UP000038045">
    <property type="component" value="Unplaced"/>
</dbReference>
<dbReference type="InterPro" id="IPR042066">
    <property type="entry name" value="Spt6_death-like"/>
</dbReference>
<proteinExistence type="inferred from homology"/>
<evidence type="ECO:0000313" key="7">
    <source>
        <dbReference type="Proteomes" id="UP000038045"/>
    </source>
</evidence>
<evidence type="ECO:0000259" key="6">
    <source>
        <dbReference type="SMART" id="SM00252"/>
    </source>
</evidence>
<dbReference type="InterPro" id="IPR017072">
    <property type="entry name" value="TF_Spt6"/>
</dbReference>
<feature type="compositionally biased region" description="Acidic residues" evidence="5">
    <location>
        <begin position="71"/>
        <end position="96"/>
    </location>
</feature>
<evidence type="ECO:0000256" key="5">
    <source>
        <dbReference type="SAM" id="MobiDB-lite"/>
    </source>
</evidence>
<dbReference type="GO" id="GO:0034728">
    <property type="term" value="P:nucleosome organization"/>
    <property type="evidence" value="ECO:0007669"/>
    <property type="project" value="TreeGrafter"/>
</dbReference>
<evidence type="ECO:0000256" key="4">
    <source>
        <dbReference type="ARBA" id="ARBA00023242"/>
    </source>
</evidence>
<evidence type="ECO:0000256" key="2">
    <source>
        <dbReference type="ARBA" id="ARBA00009253"/>
    </source>
</evidence>
<dbReference type="Pfam" id="PF14635">
    <property type="entry name" value="HHH_7"/>
    <property type="match status" value="1"/>
</dbReference>
<feature type="compositionally biased region" description="Basic and acidic residues" evidence="5">
    <location>
        <begin position="13"/>
        <end position="28"/>
    </location>
</feature>
<dbReference type="Gene3D" id="1.10.10.650">
    <property type="entry name" value="RuvA domain 2-like"/>
    <property type="match status" value="1"/>
</dbReference>
<dbReference type="InterPro" id="IPR032706">
    <property type="entry name" value="Spt6_HHH"/>
</dbReference>
<dbReference type="SUPFAM" id="SSF158832">
    <property type="entry name" value="Tex N-terminal region-like"/>
    <property type="match status" value="1"/>
</dbReference>
<dbReference type="Gene3D" id="1.10.150.850">
    <property type="entry name" value="Spt6, helix-hairpin-helix domain"/>
    <property type="match status" value="1"/>
</dbReference>
<comment type="subcellular location">
    <subcellularLocation>
        <location evidence="1">Nucleus</location>
    </subcellularLocation>
</comment>
<dbReference type="InterPro" id="IPR000980">
    <property type="entry name" value="SH2"/>
</dbReference>
<dbReference type="InterPro" id="IPR037027">
    <property type="entry name" value="YqgF/RNaseH-like_dom_sf"/>
</dbReference>
<dbReference type="Gene3D" id="3.30.505.10">
    <property type="entry name" value="SH2 domain"/>
    <property type="match status" value="2"/>
</dbReference>
<dbReference type="PANTHER" id="PTHR10145:SF6">
    <property type="entry name" value="TRANSCRIPTION ELONGATION FACTOR SPT6"/>
    <property type="match status" value="1"/>
</dbReference>
<feature type="region of interest" description="Disordered" evidence="5">
    <location>
        <begin position="1"/>
        <end position="96"/>
    </location>
</feature>
<dbReference type="GO" id="GO:0003677">
    <property type="term" value="F:DNA binding"/>
    <property type="evidence" value="ECO:0007669"/>
    <property type="project" value="InterPro"/>
</dbReference>
<dbReference type="InterPro" id="IPR035420">
    <property type="entry name" value="Spt6_SH2"/>
</dbReference>
<dbReference type="Gene3D" id="3.30.420.140">
    <property type="entry name" value="YqgF/RNase H-like domain"/>
    <property type="match status" value="1"/>
</dbReference>
<dbReference type="SMART" id="SM00252">
    <property type="entry name" value="SH2"/>
    <property type="match status" value="1"/>
</dbReference>
<dbReference type="Gene3D" id="1.10.10.2740">
    <property type="entry name" value="Spt6, Death-like domain"/>
    <property type="match status" value="1"/>
</dbReference>
<protein>
    <submittedName>
        <fullName evidence="8">SH2 domain-containing protein</fullName>
    </submittedName>
</protein>
<organism evidence="7 8">
    <name type="scientific">Parastrongyloides trichosuri</name>
    <name type="common">Possum-specific nematode worm</name>
    <dbReference type="NCBI Taxonomy" id="131310"/>
    <lineage>
        <taxon>Eukaryota</taxon>
        <taxon>Metazoa</taxon>
        <taxon>Ecdysozoa</taxon>
        <taxon>Nematoda</taxon>
        <taxon>Chromadorea</taxon>
        <taxon>Rhabditida</taxon>
        <taxon>Tylenchina</taxon>
        <taxon>Panagrolaimomorpha</taxon>
        <taxon>Strongyloidoidea</taxon>
        <taxon>Strongyloididae</taxon>
        <taxon>Parastrongyloides</taxon>
    </lineage>
</organism>
<dbReference type="STRING" id="131310.A0A0N4Z0J6"/>
<feature type="region of interest" description="Disordered" evidence="5">
    <location>
        <begin position="147"/>
        <end position="167"/>
    </location>
</feature>
<name>A0A0N4Z0J6_PARTI</name>
<dbReference type="InterPro" id="IPR012337">
    <property type="entry name" value="RNaseH-like_sf"/>
</dbReference>
<dbReference type="GO" id="GO:0042393">
    <property type="term" value="F:histone binding"/>
    <property type="evidence" value="ECO:0007669"/>
    <property type="project" value="TreeGrafter"/>
</dbReference>
<dbReference type="Pfam" id="PF14639">
    <property type="entry name" value="YqgF"/>
    <property type="match status" value="1"/>
</dbReference>
<dbReference type="GO" id="GO:0031491">
    <property type="term" value="F:nucleosome binding"/>
    <property type="evidence" value="ECO:0007669"/>
    <property type="project" value="TreeGrafter"/>
</dbReference>
<dbReference type="Pfam" id="PF22706">
    <property type="entry name" value="Tex_central_region"/>
    <property type="match status" value="1"/>
</dbReference>
<dbReference type="GO" id="GO:0008023">
    <property type="term" value="C:transcription elongation factor complex"/>
    <property type="evidence" value="ECO:0007669"/>
    <property type="project" value="TreeGrafter"/>
</dbReference>
<dbReference type="InterPro" id="IPR023323">
    <property type="entry name" value="Tex-like_dom_sf"/>
</dbReference>
<keyword evidence="3" id="KW-0804">Transcription</keyword>
<dbReference type="Gene3D" id="1.10.3500.10">
    <property type="entry name" value="Tex N-terminal region-like"/>
    <property type="match status" value="1"/>
</dbReference>
<dbReference type="InterPro" id="IPR035019">
    <property type="entry name" value="Spt6_SH2_N"/>
</dbReference>
<feature type="compositionally biased region" description="Acidic residues" evidence="5">
    <location>
        <begin position="46"/>
        <end position="55"/>
    </location>
</feature>
<dbReference type="InterPro" id="IPR028088">
    <property type="entry name" value="Spt6_HTH_DNA-bd_dom"/>
</dbReference>
<feature type="compositionally biased region" description="Basic residues" evidence="5">
    <location>
        <begin position="29"/>
        <end position="42"/>
    </location>
</feature>
<evidence type="ECO:0000256" key="1">
    <source>
        <dbReference type="ARBA" id="ARBA00004123"/>
    </source>
</evidence>
<dbReference type="Pfam" id="PF14633">
    <property type="entry name" value="SH2_2"/>
    <property type="match status" value="1"/>
</dbReference>
<evidence type="ECO:0000256" key="3">
    <source>
        <dbReference type="ARBA" id="ARBA00023163"/>
    </source>
</evidence>
<evidence type="ECO:0000313" key="8">
    <source>
        <dbReference type="WBParaSite" id="PTRK_0000022600.1"/>
    </source>
</evidence>
<comment type="similarity">
    <text evidence="2">Belongs to the SPT6 family.</text>
</comment>
<dbReference type="InterPro" id="IPR023319">
    <property type="entry name" value="Tex-like_HTH_dom_sf"/>
</dbReference>
<reference evidence="8" key="1">
    <citation type="submission" date="2017-02" db="UniProtKB">
        <authorList>
            <consortium name="WormBaseParasite"/>
        </authorList>
    </citation>
    <scope>IDENTIFICATION</scope>
</reference>
<feature type="region of interest" description="Disordered" evidence="5">
    <location>
        <begin position="192"/>
        <end position="212"/>
    </location>
</feature>
<dbReference type="PANTHER" id="PTHR10145">
    <property type="entry name" value="TRANSCRIPTION ELONGATION FACTOR SPT6"/>
    <property type="match status" value="1"/>
</dbReference>
<dbReference type="WBParaSite" id="PTRK_0000022600.1">
    <property type="protein sequence ID" value="PTRK_0000022600.1"/>
    <property type="gene ID" value="PTRK_0000022600"/>
</dbReference>
<dbReference type="InterPro" id="IPR055179">
    <property type="entry name" value="Tex-like_central_region"/>
</dbReference>
<dbReference type="InterPro" id="IPR036860">
    <property type="entry name" value="SH2_dom_sf"/>
</dbReference>
<dbReference type="GO" id="GO:0140673">
    <property type="term" value="P:transcription elongation-coupled chromatin remodeling"/>
    <property type="evidence" value="ECO:0007669"/>
    <property type="project" value="InterPro"/>
</dbReference>
<dbReference type="SUPFAM" id="SSF55550">
    <property type="entry name" value="SH2 domain"/>
    <property type="match status" value="1"/>
</dbReference>
<dbReference type="SUPFAM" id="SSF47781">
    <property type="entry name" value="RuvA domain 2-like"/>
    <property type="match status" value="1"/>
</dbReference>
<dbReference type="InterPro" id="IPR028231">
    <property type="entry name" value="Spt6_YqgF"/>
</dbReference>